<feature type="non-terminal residue" evidence="1">
    <location>
        <position position="98"/>
    </location>
</feature>
<protein>
    <submittedName>
        <fullName evidence="1">Uncharacterized protein</fullName>
    </submittedName>
</protein>
<organism evidence="1">
    <name type="scientific">marine sediment metagenome</name>
    <dbReference type="NCBI Taxonomy" id="412755"/>
    <lineage>
        <taxon>unclassified sequences</taxon>
        <taxon>metagenomes</taxon>
        <taxon>ecological metagenomes</taxon>
    </lineage>
</organism>
<proteinExistence type="predicted"/>
<reference evidence="1" key="1">
    <citation type="journal article" date="2014" name="Front. Microbiol.">
        <title>High frequency of phylogenetically diverse reductive dehalogenase-homologous genes in deep subseafloor sedimentary metagenomes.</title>
        <authorList>
            <person name="Kawai M."/>
            <person name="Futagami T."/>
            <person name="Toyoda A."/>
            <person name="Takaki Y."/>
            <person name="Nishi S."/>
            <person name="Hori S."/>
            <person name="Arai W."/>
            <person name="Tsubouchi T."/>
            <person name="Morono Y."/>
            <person name="Uchiyama I."/>
            <person name="Ito T."/>
            <person name="Fujiyama A."/>
            <person name="Inagaki F."/>
            <person name="Takami H."/>
        </authorList>
    </citation>
    <scope>NUCLEOTIDE SEQUENCE</scope>
    <source>
        <strain evidence="1">Expedition CK06-06</strain>
    </source>
</reference>
<name>X1FGW4_9ZZZZ</name>
<evidence type="ECO:0000313" key="1">
    <source>
        <dbReference type="EMBL" id="GAH31770.1"/>
    </source>
</evidence>
<sequence length="98" mass="10585">MGNIYRNIHGGITTVGGSYNNINCNIFNNSIIGLYSGHGGDTINSIINHNYGIGIYLFNSHANTFGNNVFCNTNSSGNGGGVYIYDSFNNTFNNNIYS</sequence>
<dbReference type="EMBL" id="BARU01012900">
    <property type="protein sequence ID" value="GAH31770.1"/>
    <property type="molecule type" value="Genomic_DNA"/>
</dbReference>
<gene>
    <name evidence="1" type="ORF">S03H2_23567</name>
</gene>
<accession>X1FGW4</accession>
<dbReference type="AlphaFoldDB" id="X1FGW4"/>
<comment type="caution">
    <text evidence="1">The sequence shown here is derived from an EMBL/GenBank/DDBJ whole genome shotgun (WGS) entry which is preliminary data.</text>
</comment>